<evidence type="ECO:0000313" key="4">
    <source>
        <dbReference type="EMBL" id="GGY12523.1"/>
    </source>
</evidence>
<keyword evidence="5" id="KW-1185">Reference proteome</keyword>
<dbReference type="Gene3D" id="3.40.390.10">
    <property type="entry name" value="Collagenase (Catalytic Domain)"/>
    <property type="match status" value="2"/>
</dbReference>
<dbReference type="InterPro" id="IPR024079">
    <property type="entry name" value="MetalloPept_cat_dom_sf"/>
</dbReference>
<feature type="region of interest" description="Disordered" evidence="1">
    <location>
        <begin position="235"/>
        <end position="318"/>
    </location>
</feature>
<sequence length="511" mass="56185">MRRTYLTGLAWLMAGPAILSAHAAPPFNGYAGHTPVYRHHDAPGLVTERGTGRQVVVIHSPAVTTSDDMILPFDRQTLDTEGLPALASAAPTGQDGRYLRQPAVRGILAWENAVVPYRFSEGYPADARLAFEQAAERYRQKTGIRFARQERALGDYVRVRLDPQRTSAVLGWRGGRQDLSLTRADSVNGAVLIHMMAHALGLVHDPLYRDISRTRAMHGDLDAIVPELAKRYPQAAKRVTSPRSPASQTVPRHRPTVQPVTVDMSDVFLPGQDDAENRRDAGLRKDPETSRHDARPANTIPAAGRNDSMTTWEIPGGRPVRLRQQGNVMVSGDMVVGSREDVLQQGGVPQLVNEANGQDTLRAPVRDGVRKWHLGVVPYRYAAEYPGDGRRVFEEAAAWYGEQAGIRFRPAVPGDRHVLELRQRGHCDTRVGRSGGIQPVNMTRECALSLPATLHAMAHTLGLAHGYDSPETDRKLADTLAAPMPDAAVLEQLARMYPTVKTHLGRKPRGK</sequence>
<dbReference type="SUPFAM" id="SSF55486">
    <property type="entry name" value="Metalloproteases ('zincins'), catalytic domain"/>
    <property type="match status" value="2"/>
</dbReference>
<keyword evidence="2" id="KW-0732">Signal</keyword>
<dbReference type="Proteomes" id="UP000645257">
    <property type="component" value="Unassembled WGS sequence"/>
</dbReference>
<proteinExistence type="predicted"/>
<evidence type="ECO:0000313" key="5">
    <source>
        <dbReference type="Proteomes" id="UP000645257"/>
    </source>
</evidence>
<dbReference type="PANTHER" id="PTHR10127:SF850">
    <property type="entry name" value="METALLOENDOPEPTIDASE"/>
    <property type="match status" value="1"/>
</dbReference>
<dbReference type="AlphaFoldDB" id="A0A918P1N4"/>
<feature type="compositionally biased region" description="Polar residues" evidence="1">
    <location>
        <begin position="241"/>
        <end position="250"/>
    </location>
</feature>
<feature type="signal peptide" evidence="2">
    <location>
        <begin position="1"/>
        <end position="23"/>
    </location>
</feature>
<dbReference type="GO" id="GO:0006508">
    <property type="term" value="P:proteolysis"/>
    <property type="evidence" value="ECO:0007669"/>
    <property type="project" value="InterPro"/>
</dbReference>
<dbReference type="InterPro" id="IPR001506">
    <property type="entry name" value="Peptidase_M12A"/>
</dbReference>
<dbReference type="GO" id="GO:0008270">
    <property type="term" value="F:zinc ion binding"/>
    <property type="evidence" value="ECO:0007669"/>
    <property type="project" value="InterPro"/>
</dbReference>
<dbReference type="PANTHER" id="PTHR10127">
    <property type="entry name" value="DISCOIDIN, CUB, EGF, LAMININ , AND ZINC METALLOPROTEASE DOMAIN CONTAINING"/>
    <property type="match status" value="1"/>
</dbReference>
<protein>
    <recommendedName>
        <fullName evidence="3">Peptidase metallopeptidase domain-containing protein</fullName>
    </recommendedName>
</protein>
<reference evidence="4" key="2">
    <citation type="submission" date="2020-09" db="EMBL/GenBank/DDBJ databases">
        <authorList>
            <person name="Sun Q."/>
            <person name="Kim S."/>
        </authorList>
    </citation>
    <scope>NUCLEOTIDE SEQUENCE</scope>
    <source>
        <strain evidence="4">KCTC 32182</strain>
    </source>
</reference>
<dbReference type="InterPro" id="IPR006026">
    <property type="entry name" value="Peptidase_Metallo"/>
</dbReference>
<name>A0A918P1N4_9NEIS</name>
<organism evidence="4 5">
    <name type="scientific">Paludibacterium paludis</name>
    <dbReference type="NCBI Taxonomy" id="1225769"/>
    <lineage>
        <taxon>Bacteria</taxon>
        <taxon>Pseudomonadati</taxon>
        <taxon>Pseudomonadota</taxon>
        <taxon>Betaproteobacteria</taxon>
        <taxon>Neisseriales</taxon>
        <taxon>Chromobacteriaceae</taxon>
        <taxon>Paludibacterium</taxon>
    </lineage>
</organism>
<feature type="chain" id="PRO_5037987470" description="Peptidase metallopeptidase domain-containing protein" evidence="2">
    <location>
        <begin position="24"/>
        <end position="511"/>
    </location>
</feature>
<dbReference type="GO" id="GO:0004222">
    <property type="term" value="F:metalloendopeptidase activity"/>
    <property type="evidence" value="ECO:0007669"/>
    <property type="project" value="InterPro"/>
</dbReference>
<accession>A0A918P1N4</accession>
<feature type="compositionally biased region" description="Basic and acidic residues" evidence="1">
    <location>
        <begin position="275"/>
        <end position="295"/>
    </location>
</feature>
<dbReference type="SMART" id="SM00235">
    <property type="entry name" value="ZnMc"/>
    <property type="match status" value="1"/>
</dbReference>
<evidence type="ECO:0000256" key="2">
    <source>
        <dbReference type="SAM" id="SignalP"/>
    </source>
</evidence>
<evidence type="ECO:0000256" key="1">
    <source>
        <dbReference type="SAM" id="MobiDB-lite"/>
    </source>
</evidence>
<feature type="domain" description="Peptidase metallopeptidase" evidence="3">
    <location>
        <begin position="106"/>
        <end position="247"/>
    </location>
</feature>
<comment type="caution">
    <text evidence="4">The sequence shown here is derived from an EMBL/GenBank/DDBJ whole genome shotgun (WGS) entry which is preliminary data.</text>
</comment>
<dbReference type="Pfam" id="PF01400">
    <property type="entry name" value="Astacin"/>
    <property type="match status" value="2"/>
</dbReference>
<reference evidence="4" key="1">
    <citation type="journal article" date="2014" name="Int. J. Syst. Evol. Microbiol.">
        <title>Complete genome sequence of Corynebacterium casei LMG S-19264T (=DSM 44701T), isolated from a smear-ripened cheese.</title>
        <authorList>
            <consortium name="US DOE Joint Genome Institute (JGI-PGF)"/>
            <person name="Walter F."/>
            <person name="Albersmeier A."/>
            <person name="Kalinowski J."/>
            <person name="Ruckert C."/>
        </authorList>
    </citation>
    <scope>NUCLEOTIDE SEQUENCE</scope>
    <source>
        <strain evidence="4">KCTC 32182</strain>
    </source>
</reference>
<dbReference type="RefSeq" id="WP_189532805.1">
    <property type="nucleotide sequence ID" value="NZ_BMYX01000006.1"/>
</dbReference>
<evidence type="ECO:0000259" key="3">
    <source>
        <dbReference type="SMART" id="SM00235"/>
    </source>
</evidence>
<gene>
    <name evidence="4" type="ORF">GCM10011289_14670</name>
</gene>
<dbReference type="EMBL" id="BMYX01000006">
    <property type="protein sequence ID" value="GGY12523.1"/>
    <property type="molecule type" value="Genomic_DNA"/>
</dbReference>